<evidence type="ECO:0000313" key="2">
    <source>
        <dbReference type="EMBL" id="GMH12785.1"/>
    </source>
</evidence>
<reference evidence="2" key="1">
    <citation type="submission" date="2023-05" db="EMBL/GenBank/DDBJ databases">
        <title>Nepenthes gracilis genome sequencing.</title>
        <authorList>
            <person name="Fukushima K."/>
        </authorList>
    </citation>
    <scope>NUCLEOTIDE SEQUENCE</scope>
    <source>
        <strain evidence="2">SING2019-196</strain>
    </source>
</reference>
<name>A0AAD3SJL0_NEPGR</name>
<organism evidence="2 3">
    <name type="scientific">Nepenthes gracilis</name>
    <name type="common">Slender pitcher plant</name>
    <dbReference type="NCBI Taxonomy" id="150966"/>
    <lineage>
        <taxon>Eukaryota</taxon>
        <taxon>Viridiplantae</taxon>
        <taxon>Streptophyta</taxon>
        <taxon>Embryophyta</taxon>
        <taxon>Tracheophyta</taxon>
        <taxon>Spermatophyta</taxon>
        <taxon>Magnoliopsida</taxon>
        <taxon>eudicotyledons</taxon>
        <taxon>Gunneridae</taxon>
        <taxon>Pentapetalae</taxon>
        <taxon>Caryophyllales</taxon>
        <taxon>Nepenthaceae</taxon>
        <taxon>Nepenthes</taxon>
    </lineage>
</organism>
<accession>A0AAD3SJL0</accession>
<evidence type="ECO:0000256" key="1">
    <source>
        <dbReference type="SAM" id="MobiDB-lite"/>
    </source>
</evidence>
<comment type="caution">
    <text evidence="2">The sequence shown here is derived from an EMBL/GenBank/DDBJ whole genome shotgun (WGS) entry which is preliminary data.</text>
</comment>
<feature type="region of interest" description="Disordered" evidence="1">
    <location>
        <begin position="49"/>
        <end position="68"/>
    </location>
</feature>
<proteinExistence type="predicted"/>
<evidence type="ECO:0000313" key="3">
    <source>
        <dbReference type="Proteomes" id="UP001279734"/>
    </source>
</evidence>
<dbReference type="AlphaFoldDB" id="A0AAD3SJL0"/>
<dbReference type="Proteomes" id="UP001279734">
    <property type="component" value="Unassembled WGS sequence"/>
</dbReference>
<sequence>MLSMAVQASISASIKPCQNPSSKLIFQPFKASTFANSKGFLSSSLSTTRSKYSSRSTRSPRLSTSAAAESVADDSVKVSADTDNDLATGTEVYHPIPLLKEV</sequence>
<keyword evidence="3" id="KW-1185">Reference proteome</keyword>
<dbReference type="EMBL" id="BSYO01000012">
    <property type="protein sequence ID" value="GMH12785.1"/>
    <property type="molecule type" value="Genomic_DNA"/>
</dbReference>
<protein>
    <submittedName>
        <fullName evidence="2">Uncharacterized protein</fullName>
    </submittedName>
</protein>
<gene>
    <name evidence="2" type="ORF">Nepgr_014626</name>
</gene>